<dbReference type="InterPro" id="IPR036322">
    <property type="entry name" value="WD40_repeat_dom_sf"/>
</dbReference>
<dbReference type="PANTHER" id="PTHR46573:SF1">
    <property type="entry name" value="WD REPEAT, SAM AND U-BOX DOMAIN-CONTAINING PROTEIN 1"/>
    <property type="match status" value="1"/>
</dbReference>
<feature type="compositionally biased region" description="Gly residues" evidence="1">
    <location>
        <begin position="237"/>
        <end position="247"/>
    </location>
</feature>
<sequence length="650" mass="69051">MSGLVNKSEYYDFSDICCALTGKLFKDGVILSGDGYTYERTPLEEWLTTNDTSPRTGLKLPHRKLLPNTELKTTMEEAGLGQEGGVAPVCAYDMVRDVLRVRTVDEIHAMMREGEKKVKGFGKGTTKMLVEAEKNLAGGEHTVESVSRHMKNFTVTEVDSMNTKGTGLGGRVMTELSYSGRLETTTFLDEAIHSCFVVGGQGTHRPGGNLAAKGGFSSFMIEGGEVVEEQEQEQEQGGEGGGGGNMGGEVSVGSKVLCMTEPLNFPDCFMSGGQEKCIRVWKWMEGRRGVGKAGGGKAAAGGGKARGKKKGGGFFTKLRRKISGDSAASDNSTNRSSSSDSLESPRDSSNSIPGRSMMWALSTTINSGLTGWVNSIATSPNGNYIFAGQRNGRLAIFGNNESGQTEIEESPFGDAWKIKGDVDTGGRPVGSLALEPAAWRWVATAGEDCGLIKLWDVTRGGYAEASAILGDGGKGHSSGISCVATPEGEDVGGDILGSGGCRGEVCAWDVRCMAKEPVMSWEGSHQPGGKIVGLQFEYGGIWVGCLDEGGTLTILDARMWKPLKTLAGNAVGTGIRCKGLTMDEASSTLGAVYNNGMVRMWNTPTRGGKQWAYREVYVGIKAECITHCTISSVRHRAASNGTKREAPTMK</sequence>
<reference evidence="4" key="1">
    <citation type="journal article" date="2023" name="Commun. Biol.">
        <title>Genome analysis of Parmales, the sister group of diatoms, reveals the evolutionary specialization of diatoms from phago-mixotrophs to photoautotrophs.</title>
        <authorList>
            <person name="Ban H."/>
            <person name="Sato S."/>
            <person name="Yoshikawa S."/>
            <person name="Yamada K."/>
            <person name="Nakamura Y."/>
            <person name="Ichinomiya M."/>
            <person name="Sato N."/>
            <person name="Blanc-Mathieu R."/>
            <person name="Endo H."/>
            <person name="Kuwata A."/>
            <person name="Ogata H."/>
        </authorList>
    </citation>
    <scope>NUCLEOTIDE SEQUENCE [LARGE SCALE GENOMIC DNA]</scope>
</reference>
<dbReference type="CDD" id="cd16655">
    <property type="entry name" value="RING-Ubox_WDSUB1-like"/>
    <property type="match status" value="1"/>
</dbReference>
<dbReference type="OrthoDB" id="10064100at2759"/>
<feature type="region of interest" description="Disordered" evidence="1">
    <location>
        <begin position="289"/>
        <end position="354"/>
    </location>
</feature>
<feature type="compositionally biased region" description="Gly residues" evidence="1">
    <location>
        <begin position="291"/>
        <end position="304"/>
    </location>
</feature>
<dbReference type="InterPro" id="IPR015943">
    <property type="entry name" value="WD40/YVTN_repeat-like_dom_sf"/>
</dbReference>
<dbReference type="InterPro" id="IPR001680">
    <property type="entry name" value="WD40_rpt"/>
</dbReference>
<name>A0A9W7GHP3_9STRA</name>
<dbReference type="SMART" id="SM00320">
    <property type="entry name" value="WD40"/>
    <property type="match status" value="5"/>
</dbReference>
<dbReference type="SMART" id="SM00504">
    <property type="entry name" value="Ubox"/>
    <property type="match status" value="1"/>
</dbReference>
<dbReference type="InterPro" id="IPR052085">
    <property type="entry name" value="WD-SAM-U-box"/>
</dbReference>
<evidence type="ECO:0000256" key="1">
    <source>
        <dbReference type="SAM" id="MobiDB-lite"/>
    </source>
</evidence>
<dbReference type="AlphaFoldDB" id="A0A9W7GHP3"/>
<comment type="caution">
    <text evidence="3">The sequence shown here is derived from an EMBL/GenBank/DDBJ whole genome shotgun (WGS) entry which is preliminary data.</text>
</comment>
<feature type="compositionally biased region" description="Acidic residues" evidence="1">
    <location>
        <begin position="227"/>
        <end position="236"/>
    </location>
</feature>
<dbReference type="GO" id="GO:0016567">
    <property type="term" value="P:protein ubiquitination"/>
    <property type="evidence" value="ECO:0007669"/>
    <property type="project" value="InterPro"/>
</dbReference>
<dbReference type="InterPro" id="IPR003613">
    <property type="entry name" value="Ubox_domain"/>
</dbReference>
<dbReference type="Gene3D" id="3.30.40.10">
    <property type="entry name" value="Zinc/RING finger domain, C3HC4 (zinc finger)"/>
    <property type="match status" value="1"/>
</dbReference>
<dbReference type="SUPFAM" id="SSF50978">
    <property type="entry name" value="WD40 repeat-like"/>
    <property type="match status" value="1"/>
</dbReference>
<feature type="region of interest" description="Disordered" evidence="1">
    <location>
        <begin position="227"/>
        <end position="247"/>
    </location>
</feature>
<gene>
    <name evidence="3" type="ORF">TrCOL_g3459</name>
</gene>
<keyword evidence="4" id="KW-1185">Reference proteome</keyword>
<dbReference type="Proteomes" id="UP001165065">
    <property type="component" value="Unassembled WGS sequence"/>
</dbReference>
<feature type="compositionally biased region" description="Low complexity" evidence="1">
    <location>
        <begin position="325"/>
        <end position="351"/>
    </location>
</feature>
<dbReference type="EMBL" id="BRYA01001473">
    <property type="protein sequence ID" value="GMI44192.1"/>
    <property type="molecule type" value="Genomic_DNA"/>
</dbReference>
<dbReference type="Pfam" id="PF04564">
    <property type="entry name" value="U-box"/>
    <property type="match status" value="1"/>
</dbReference>
<organism evidence="3 4">
    <name type="scientific">Triparma columacea</name>
    <dbReference type="NCBI Taxonomy" id="722753"/>
    <lineage>
        <taxon>Eukaryota</taxon>
        <taxon>Sar</taxon>
        <taxon>Stramenopiles</taxon>
        <taxon>Ochrophyta</taxon>
        <taxon>Bolidophyceae</taxon>
        <taxon>Parmales</taxon>
        <taxon>Triparmaceae</taxon>
        <taxon>Triparma</taxon>
    </lineage>
</organism>
<dbReference type="PANTHER" id="PTHR46573">
    <property type="entry name" value="WD REPEAT, SAM AND U-BOX DOMAIN-CONTAINING PROTEIN 1"/>
    <property type="match status" value="1"/>
</dbReference>
<evidence type="ECO:0000259" key="2">
    <source>
        <dbReference type="SMART" id="SM00504"/>
    </source>
</evidence>
<evidence type="ECO:0000313" key="4">
    <source>
        <dbReference type="Proteomes" id="UP001165065"/>
    </source>
</evidence>
<dbReference type="Pfam" id="PF00400">
    <property type="entry name" value="WD40"/>
    <property type="match status" value="1"/>
</dbReference>
<dbReference type="Gene3D" id="2.130.10.10">
    <property type="entry name" value="YVTN repeat-like/Quinoprotein amine dehydrogenase"/>
    <property type="match status" value="1"/>
</dbReference>
<evidence type="ECO:0000313" key="3">
    <source>
        <dbReference type="EMBL" id="GMI44192.1"/>
    </source>
</evidence>
<feature type="domain" description="U-box" evidence="2">
    <location>
        <begin position="15"/>
        <end position="78"/>
    </location>
</feature>
<proteinExistence type="predicted"/>
<accession>A0A9W7GHP3</accession>
<dbReference type="InterPro" id="IPR013083">
    <property type="entry name" value="Znf_RING/FYVE/PHD"/>
</dbReference>
<protein>
    <recommendedName>
        <fullName evidence="2">U-box domain-containing protein</fullName>
    </recommendedName>
</protein>
<dbReference type="GO" id="GO:0004842">
    <property type="term" value="F:ubiquitin-protein transferase activity"/>
    <property type="evidence" value="ECO:0007669"/>
    <property type="project" value="InterPro"/>
</dbReference>
<feature type="compositionally biased region" description="Basic residues" evidence="1">
    <location>
        <begin position="305"/>
        <end position="321"/>
    </location>
</feature>
<dbReference type="SUPFAM" id="SSF57850">
    <property type="entry name" value="RING/U-box"/>
    <property type="match status" value="1"/>
</dbReference>